<dbReference type="InterPro" id="IPR011990">
    <property type="entry name" value="TPR-like_helical_dom_sf"/>
</dbReference>
<name>A0A2P5B1B7_TREOI</name>
<dbReference type="PROSITE" id="PS50076">
    <property type="entry name" value="DNAJ_2"/>
    <property type="match status" value="1"/>
</dbReference>
<dbReference type="SUPFAM" id="SSF46565">
    <property type="entry name" value="Chaperone J-domain"/>
    <property type="match status" value="1"/>
</dbReference>
<dbReference type="InterPro" id="IPR001623">
    <property type="entry name" value="DnaJ_domain"/>
</dbReference>
<dbReference type="Pfam" id="PF00226">
    <property type="entry name" value="DnaJ"/>
    <property type="match status" value="1"/>
</dbReference>
<feature type="compositionally biased region" description="Basic residues" evidence="1">
    <location>
        <begin position="254"/>
        <end position="272"/>
    </location>
</feature>
<dbReference type="STRING" id="63057.A0A2P5B1B7"/>
<keyword evidence="4" id="KW-1185">Reference proteome</keyword>
<dbReference type="InterPro" id="IPR036869">
    <property type="entry name" value="J_dom_sf"/>
</dbReference>
<dbReference type="Gene3D" id="1.10.287.110">
    <property type="entry name" value="DnaJ domain"/>
    <property type="match status" value="1"/>
</dbReference>
<dbReference type="OrthoDB" id="10250354at2759"/>
<dbReference type="InterPro" id="IPR018253">
    <property type="entry name" value="DnaJ_domain_CS"/>
</dbReference>
<dbReference type="EMBL" id="JXTC01000632">
    <property type="protein sequence ID" value="PON42617.1"/>
    <property type="molecule type" value="Genomic_DNA"/>
</dbReference>
<dbReference type="AlphaFoldDB" id="A0A2P5B1B7"/>
<accession>A0A2P5B1B7</accession>
<protein>
    <submittedName>
        <fullName evidence="3">Terminal organelle assembly protein</fullName>
    </submittedName>
</protein>
<evidence type="ECO:0000256" key="1">
    <source>
        <dbReference type="SAM" id="MobiDB-lite"/>
    </source>
</evidence>
<proteinExistence type="predicted"/>
<dbReference type="PROSITE" id="PS00636">
    <property type="entry name" value="DNAJ_1"/>
    <property type="match status" value="1"/>
</dbReference>
<organism evidence="3 4">
    <name type="scientific">Trema orientale</name>
    <name type="common">Charcoal tree</name>
    <name type="synonym">Celtis orientalis</name>
    <dbReference type="NCBI Taxonomy" id="63057"/>
    <lineage>
        <taxon>Eukaryota</taxon>
        <taxon>Viridiplantae</taxon>
        <taxon>Streptophyta</taxon>
        <taxon>Embryophyta</taxon>
        <taxon>Tracheophyta</taxon>
        <taxon>Spermatophyta</taxon>
        <taxon>Magnoliopsida</taxon>
        <taxon>eudicotyledons</taxon>
        <taxon>Gunneridae</taxon>
        <taxon>Pentapetalae</taxon>
        <taxon>rosids</taxon>
        <taxon>fabids</taxon>
        <taxon>Rosales</taxon>
        <taxon>Cannabaceae</taxon>
        <taxon>Trema</taxon>
    </lineage>
</organism>
<dbReference type="PANTHER" id="PTHR45181">
    <property type="entry name" value="HEAT SHOCK PROTEIN DNAJ WITH TETRATRICOPEPTIDE REPEAT-CONTAINING PROTEIN"/>
    <property type="match status" value="1"/>
</dbReference>
<evidence type="ECO:0000313" key="3">
    <source>
        <dbReference type="EMBL" id="PON42617.1"/>
    </source>
</evidence>
<dbReference type="Proteomes" id="UP000237000">
    <property type="component" value="Unassembled WGS sequence"/>
</dbReference>
<dbReference type="PANTHER" id="PTHR45181:SF4">
    <property type="entry name" value="HEAT SHOCK PROTEIN DNAJ WITH TETRATRICOPEPTIDE REPEAT-CONTAINING PROTEIN"/>
    <property type="match status" value="1"/>
</dbReference>
<dbReference type="SMART" id="SM00271">
    <property type="entry name" value="DnaJ"/>
    <property type="match status" value="1"/>
</dbReference>
<feature type="domain" description="J" evidence="2">
    <location>
        <begin position="168"/>
        <end position="254"/>
    </location>
</feature>
<evidence type="ECO:0000313" key="4">
    <source>
        <dbReference type="Proteomes" id="UP000237000"/>
    </source>
</evidence>
<dbReference type="Gene3D" id="1.25.40.10">
    <property type="entry name" value="Tetratricopeptide repeat domain"/>
    <property type="match status" value="1"/>
</dbReference>
<dbReference type="SUPFAM" id="SSF48452">
    <property type="entry name" value="TPR-like"/>
    <property type="match status" value="1"/>
</dbReference>
<sequence length="272" mass="30740">MKKTLEHRPARKDEELSSISSLANILQDILKLEIEGDKAIKSGKYTEAMKIFTGALSFCPESPHVVARFLCNRATALMALHEICNAIADCNVAIALDGEYCHALSIRATIHESIKDYQEAASDVRKLVCILEMRSSGSLGSSCSEELRDARKRMHRLEKEAKKGLTLDFYAILDVNQKASADDIKKSYHQAALIFHPDKAWNLLKILRNRGYKQQWNKISEDNKNGAEKIFKLLSQANSVLSDPVQRSEYDRKHNVKRARSSSKTRSRSSQF</sequence>
<dbReference type="CDD" id="cd06257">
    <property type="entry name" value="DnaJ"/>
    <property type="match status" value="1"/>
</dbReference>
<evidence type="ECO:0000259" key="2">
    <source>
        <dbReference type="PROSITE" id="PS50076"/>
    </source>
</evidence>
<feature type="region of interest" description="Disordered" evidence="1">
    <location>
        <begin position="244"/>
        <end position="272"/>
    </location>
</feature>
<comment type="caution">
    <text evidence="3">The sequence shown here is derived from an EMBL/GenBank/DDBJ whole genome shotgun (WGS) entry which is preliminary data.</text>
</comment>
<reference evidence="4" key="1">
    <citation type="submission" date="2016-06" db="EMBL/GenBank/DDBJ databases">
        <title>Parallel loss of symbiosis genes in relatives of nitrogen-fixing non-legume Parasponia.</title>
        <authorList>
            <person name="Van Velzen R."/>
            <person name="Holmer R."/>
            <person name="Bu F."/>
            <person name="Rutten L."/>
            <person name="Van Zeijl A."/>
            <person name="Liu W."/>
            <person name="Santuari L."/>
            <person name="Cao Q."/>
            <person name="Sharma T."/>
            <person name="Shen D."/>
            <person name="Roswanjaya Y."/>
            <person name="Wardhani T."/>
            <person name="Kalhor M.S."/>
            <person name="Jansen J."/>
            <person name="Van den Hoogen J."/>
            <person name="Gungor B."/>
            <person name="Hartog M."/>
            <person name="Hontelez J."/>
            <person name="Verver J."/>
            <person name="Yang W.-C."/>
            <person name="Schijlen E."/>
            <person name="Repin R."/>
            <person name="Schilthuizen M."/>
            <person name="Schranz E."/>
            <person name="Heidstra R."/>
            <person name="Miyata K."/>
            <person name="Fedorova E."/>
            <person name="Kohlen W."/>
            <person name="Bisseling T."/>
            <person name="Smit S."/>
            <person name="Geurts R."/>
        </authorList>
    </citation>
    <scope>NUCLEOTIDE SEQUENCE [LARGE SCALE GENOMIC DNA]</scope>
    <source>
        <strain evidence="4">cv. RG33-2</strain>
    </source>
</reference>
<dbReference type="InParanoid" id="A0A2P5B1B7"/>
<dbReference type="PRINTS" id="PR00625">
    <property type="entry name" value="JDOMAIN"/>
</dbReference>
<gene>
    <name evidence="3" type="ORF">TorRG33x02_335390</name>
</gene>